<feature type="transmembrane region" description="Helical" evidence="1">
    <location>
        <begin position="33"/>
        <end position="52"/>
    </location>
</feature>
<accession>A0A5C7S6F4</accession>
<dbReference type="AlphaFoldDB" id="C4ZJJ9"/>
<keyword evidence="1" id="KW-1133">Transmembrane helix</keyword>
<proteinExistence type="predicted"/>
<reference evidence="2 4" key="2">
    <citation type="journal article" date="2012" name="Stand. Genomic Sci.">
        <title>Complete genome sequence of Thauera aminoaromatica strain MZ1T.</title>
        <authorList>
            <person name="Jiang K."/>
            <person name="Sanseverino J."/>
            <person name="Chauhan A."/>
            <person name="Lucas S."/>
            <person name="Copeland A."/>
            <person name="Lapidus A."/>
            <person name="Del Rio T.G."/>
            <person name="Dalin E."/>
            <person name="Tice H."/>
            <person name="Bruce D."/>
            <person name="Goodwin L."/>
            <person name="Pitluck S."/>
            <person name="Sims D."/>
            <person name="Brettin T."/>
            <person name="Detter J.C."/>
            <person name="Han C."/>
            <person name="Chang Y.J."/>
            <person name="Larimer F."/>
            <person name="Land M."/>
            <person name="Hauser L."/>
            <person name="Kyrpides N.C."/>
            <person name="Mikhailova N."/>
            <person name="Moser S."/>
            <person name="Jegier P."/>
            <person name="Close D."/>
            <person name="Debruyn J.M."/>
            <person name="Wang Y."/>
            <person name="Layton A.C."/>
            <person name="Allen M.S."/>
            <person name="Sayler G.S."/>
        </authorList>
    </citation>
    <scope>NUCLEOTIDE SEQUENCE [LARGE SCALE GENOMIC DNA]</scope>
    <source>
        <strain evidence="2 4">MZ1T</strain>
    </source>
</reference>
<dbReference type="KEGG" id="tmz:Tmz1t_1626"/>
<protein>
    <recommendedName>
        <fullName evidence="6">Transmembrane protein</fullName>
    </recommendedName>
</protein>
<feature type="transmembrane region" description="Helical" evidence="1">
    <location>
        <begin position="122"/>
        <end position="144"/>
    </location>
</feature>
<keyword evidence="1" id="KW-0472">Membrane</keyword>
<dbReference type="Proteomes" id="UP000321192">
    <property type="component" value="Unassembled WGS sequence"/>
</dbReference>
<dbReference type="EMBL" id="SSFD01000397">
    <property type="protein sequence ID" value="TXH78231.1"/>
    <property type="molecule type" value="Genomic_DNA"/>
</dbReference>
<evidence type="ECO:0008006" key="6">
    <source>
        <dbReference type="Google" id="ProtNLM"/>
    </source>
</evidence>
<evidence type="ECO:0000256" key="1">
    <source>
        <dbReference type="SAM" id="Phobius"/>
    </source>
</evidence>
<accession>C4ZJJ9</accession>
<dbReference type="RefSeq" id="WP_012585113.1">
    <property type="nucleotide sequence ID" value="NC_011662.2"/>
</dbReference>
<reference evidence="3 5" key="3">
    <citation type="submission" date="2018-09" db="EMBL/GenBank/DDBJ databases">
        <title>Metagenome Assembled Genomes from an Advanced Water Purification Facility.</title>
        <authorList>
            <person name="Stamps B.W."/>
            <person name="Spear J.R."/>
        </authorList>
    </citation>
    <scope>NUCLEOTIDE SEQUENCE [LARGE SCALE GENOMIC DNA]</scope>
    <source>
        <strain evidence="3">Bin_27_1</strain>
    </source>
</reference>
<evidence type="ECO:0000313" key="5">
    <source>
        <dbReference type="Proteomes" id="UP000321192"/>
    </source>
</evidence>
<feature type="transmembrane region" description="Helical" evidence="1">
    <location>
        <begin position="97"/>
        <end position="115"/>
    </location>
</feature>
<dbReference type="HOGENOM" id="CLU_1420827_0_0_4"/>
<feature type="transmembrane region" description="Helical" evidence="1">
    <location>
        <begin position="72"/>
        <end position="91"/>
    </location>
</feature>
<evidence type="ECO:0000313" key="2">
    <source>
        <dbReference type="EMBL" id="ACK54381.1"/>
    </source>
</evidence>
<evidence type="ECO:0000313" key="4">
    <source>
        <dbReference type="Proteomes" id="UP000002186"/>
    </source>
</evidence>
<organism evidence="2 4">
    <name type="scientific">Thauera aminoaromatica</name>
    <dbReference type="NCBI Taxonomy" id="164330"/>
    <lineage>
        <taxon>Bacteria</taxon>
        <taxon>Pseudomonadati</taxon>
        <taxon>Pseudomonadota</taxon>
        <taxon>Betaproteobacteria</taxon>
        <taxon>Rhodocyclales</taxon>
        <taxon>Zoogloeaceae</taxon>
        <taxon>Thauera</taxon>
    </lineage>
</organism>
<dbReference type="EMBL" id="CP001281">
    <property type="protein sequence ID" value="ACK54381.1"/>
    <property type="molecule type" value="Genomic_DNA"/>
</dbReference>
<dbReference type="STRING" id="85643.Tmz1t_1626"/>
<name>C4ZJJ9_THASP</name>
<evidence type="ECO:0000313" key="3">
    <source>
        <dbReference type="EMBL" id="TXH78231.1"/>
    </source>
</evidence>
<keyword evidence="4" id="KW-1185">Reference proteome</keyword>
<sequence>MSLALPRALRLLTPAAVLGTSFAAALGPTRGVVALAFAAAATLLAATLHRAWSLARRGDERLSATDLRCMKLHLLLHVVPLAYAGTMLLASSELPSPPLWALGFAPFFLSGHLTWKKLHARFGTFLYALFARGNLAVGFTSLLLAGACQVLDSNLPQTLLERLLLLYAGIHFLLTAFAVRRIADDFEHAAR</sequence>
<dbReference type="Proteomes" id="UP000002186">
    <property type="component" value="Chromosome"/>
</dbReference>
<gene>
    <name evidence="2" type="ordered locus">Tmz1t_1626</name>
    <name evidence="3" type="ORF">E6Q80_23185</name>
</gene>
<keyword evidence="1" id="KW-0812">Transmembrane</keyword>
<reference evidence="4" key="1">
    <citation type="submission" date="2009-05" db="EMBL/GenBank/DDBJ databases">
        <title>Complete sequence of chromosome of Thauera sp. MZ1T.</title>
        <authorList>
            <consortium name="US DOE Joint Genome Institute"/>
            <person name="Lucas S."/>
            <person name="Copeland A."/>
            <person name="Lapidus A."/>
            <person name="Glavina del Rio T."/>
            <person name="Dalin E."/>
            <person name="Tice H."/>
            <person name="Bruce D."/>
            <person name="Goodwin L."/>
            <person name="Pitluck S."/>
            <person name="Sims D."/>
            <person name="Brettin T."/>
            <person name="Detter J.C."/>
            <person name="Han C."/>
            <person name="Larimer F."/>
            <person name="Land M."/>
            <person name="Hauser L."/>
            <person name="Kyrpides N."/>
            <person name="Mikhailova N."/>
            <person name="Sayler G.S."/>
        </authorList>
    </citation>
    <scope>NUCLEOTIDE SEQUENCE [LARGE SCALE GENOMIC DNA]</scope>
    <source>
        <strain evidence="4">MZ1T</strain>
    </source>
</reference>
<feature type="transmembrane region" description="Helical" evidence="1">
    <location>
        <begin position="164"/>
        <end position="183"/>
    </location>
</feature>